<dbReference type="EMBL" id="JAUSTO010000024">
    <property type="protein sequence ID" value="MDQ0153568.1"/>
    <property type="molecule type" value="Genomic_DNA"/>
</dbReference>
<evidence type="ECO:0000313" key="2">
    <source>
        <dbReference type="EMBL" id="MDQ0153568.1"/>
    </source>
</evidence>
<accession>A0AAE3VC52</accession>
<evidence type="ECO:0000256" key="1">
    <source>
        <dbReference type="SAM" id="MobiDB-lite"/>
    </source>
</evidence>
<dbReference type="AlphaFoldDB" id="A0AAE3VC52"/>
<evidence type="ECO:0000313" key="3">
    <source>
        <dbReference type="Proteomes" id="UP001241537"/>
    </source>
</evidence>
<reference evidence="2" key="1">
    <citation type="submission" date="2023-07" db="EMBL/GenBank/DDBJ databases">
        <title>Genomic Encyclopedia of Type Strains, Phase IV (KMG-IV): sequencing the most valuable type-strain genomes for metagenomic binning, comparative biology and taxonomic classification.</title>
        <authorList>
            <person name="Goeker M."/>
        </authorList>
    </citation>
    <scope>NUCLEOTIDE SEQUENCE</scope>
    <source>
        <strain evidence="2">DSM 19659</strain>
    </source>
</reference>
<proteinExistence type="predicted"/>
<protein>
    <submittedName>
        <fullName evidence="2">Uncharacterized protein</fullName>
    </submittedName>
</protein>
<dbReference type="Proteomes" id="UP001241537">
    <property type="component" value="Unassembled WGS sequence"/>
</dbReference>
<dbReference type="RefSeq" id="WP_170065399.1">
    <property type="nucleotide sequence ID" value="NZ_JAUSTO010000024.1"/>
</dbReference>
<keyword evidence="3" id="KW-1185">Reference proteome</keyword>
<sequence length="54" mass="6153">MDKEELVFTTIEDLIRYLGECGEDVQIHMEIEVEGERRAPDAAEEGDSRSVFHG</sequence>
<organism evidence="2 3">
    <name type="scientific">Moryella indoligenes</name>
    <dbReference type="NCBI Taxonomy" id="371674"/>
    <lineage>
        <taxon>Bacteria</taxon>
        <taxon>Bacillati</taxon>
        <taxon>Bacillota</taxon>
        <taxon>Clostridia</taxon>
        <taxon>Lachnospirales</taxon>
        <taxon>Lachnospiraceae</taxon>
        <taxon>Moryella</taxon>
    </lineage>
</organism>
<comment type="caution">
    <text evidence="2">The sequence shown here is derived from an EMBL/GenBank/DDBJ whole genome shotgun (WGS) entry which is preliminary data.</text>
</comment>
<gene>
    <name evidence="2" type="ORF">J2S20_002289</name>
</gene>
<name>A0AAE3VC52_9FIRM</name>
<feature type="region of interest" description="Disordered" evidence="1">
    <location>
        <begin position="35"/>
        <end position="54"/>
    </location>
</feature>